<dbReference type="AlphaFoldDB" id="A0A562M1P6"/>
<name>A0A562M1P6_9GAMM</name>
<dbReference type="Proteomes" id="UP000316471">
    <property type="component" value="Unassembled WGS sequence"/>
</dbReference>
<protein>
    <submittedName>
        <fullName evidence="1">Uncharacterized protein</fullName>
    </submittedName>
</protein>
<proteinExistence type="predicted"/>
<keyword evidence="2" id="KW-1185">Reference proteome</keyword>
<organism evidence="1 2">
    <name type="scientific">Aerolutibacter ruishenii</name>
    <dbReference type="NCBI Taxonomy" id="686800"/>
    <lineage>
        <taxon>Bacteria</taxon>
        <taxon>Pseudomonadati</taxon>
        <taxon>Pseudomonadota</taxon>
        <taxon>Gammaproteobacteria</taxon>
        <taxon>Lysobacterales</taxon>
        <taxon>Lysobacteraceae</taxon>
        <taxon>Aerolutibacter</taxon>
    </lineage>
</organism>
<comment type="caution">
    <text evidence="1">The sequence shown here is derived from an EMBL/GenBank/DDBJ whole genome shotgun (WGS) entry which is preliminary data.</text>
</comment>
<dbReference type="EMBL" id="VLKP01000002">
    <property type="protein sequence ID" value="TWI13531.1"/>
    <property type="molecule type" value="Genomic_DNA"/>
</dbReference>
<dbReference type="OrthoDB" id="9155123at2"/>
<reference evidence="1 2" key="1">
    <citation type="journal article" date="2015" name="Stand. Genomic Sci.">
        <title>Genomic Encyclopedia of Bacterial and Archaeal Type Strains, Phase III: the genomes of soil and plant-associated and newly described type strains.</title>
        <authorList>
            <person name="Whitman W.B."/>
            <person name="Woyke T."/>
            <person name="Klenk H.P."/>
            <person name="Zhou Y."/>
            <person name="Lilburn T.G."/>
            <person name="Beck B.J."/>
            <person name="De Vos P."/>
            <person name="Vandamme P."/>
            <person name="Eisen J.A."/>
            <person name="Garrity G."/>
            <person name="Hugenholtz P."/>
            <person name="Kyrpides N.C."/>
        </authorList>
    </citation>
    <scope>NUCLEOTIDE SEQUENCE [LARGE SCALE GENOMIC DNA]</scope>
    <source>
        <strain evidence="1 2">CGMCC 1.10136</strain>
    </source>
</reference>
<dbReference type="RefSeq" id="WP_144812024.1">
    <property type="nucleotide sequence ID" value="NZ_VLKP01000002.1"/>
</dbReference>
<evidence type="ECO:0000313" key="2">
    <source>
        <dbReference type="Proteomes" id="UP000316471"/>
    </source>
</evidence>
<evidence type="ECO:0000313" key="1">
    <source>
        <dbReference type="EMBL" id="TWI13531.1"/>
    </source>
</evidence>
<sequence>MTLDRGAPLAHDFNGAWIHGGTLRKVLKNDRPSFDFGPFKSRDRVDVRLPDSRYALRWDTDHGVPFALADGLFVTVHDEESPSTVYELPTLRFTRRALLSASAAVEDDPTTINLAERAHRLASGDANTAWEFSKAVCEWGDGERVWGKLKSRHGSKLGALLAGWFSEALDAPTPSRAIAGGLALGGFGVSFASKHLRHLRPDRYAVLDDIVEQGLGYARSPTGYDLFIHDLRRLQFEHFPDLTVAAIEAGLFGLARQLVRSR</sequence>
<accession>A0A562M1P6</accession>
<gene>
    <name evidence="1" type="ORF">IP93_00693</name>
</gene>